<sequence length="99" mass="11172">MASNLAKSESRKRTKDISYEPELGNESSFRKIKVGFKGPEGSKHPQKRKSMSASTARRLLALIRLLVDTDLATKKPVPILNQYMKPMRMVVVLKMVLVT</sequence>
<feature type="compositionally biased region" description="Basic and acidic residues" evidence="1">
    <location>
        <begin position="8"/>
        <end position="18"/>
    </location>
</feature>
<evidence type="ECO:0000313" key="2">
    <source>
        <dbReference type="EMBL" id="JAP18852.1"/>
    </source>
</evidence>
<evidence type="ECO:0000256" key="1">
    <source>
        <dbReference type="SAM" id="MobiDB-lite"/>
    </source>
</evidence>
<organism evidence="2">
    <name type="scientific">Solanum chacoense</name>
    <name type="common">Chaco potato</name>
    <dbReference type="NCBI Taxonomy" id="4108"/>
    <lineage>
        <taxon>Eukaryota</taxon>
        <taxon>Viridiplantae</taxon>
        <taxon>Streptophyta</taxon>
        <taxon>Embryophyta</taxon>
        <taxon>Tracheophyta</taxon>
        <taxon>Spermatophyta</taxon>
        <taxon>Magnoliopsida</taxon>
        <taxon>eudicotyledons</taxon>
        <taxon>Gunneridae</taxon>
        <taxon>Pentapetalae</taxon>
        <taxon>asterids</taxon>
        <taxon>lamiids</taxon>
        <taxon>Solanales</taxon>
        <taxon>Solanaceae</taxon>
        <taxon>Solanoideae</taxon>
        <taxon>Solaneae</taxon>
        <taxon>Solanum</taxon>
    </lineage>
</organism>
<proteinExistence type="predicted"/>
<dbReference type="EMBL" id="GEDG01020773">
    <property type="protein sequence ID" value="JAP18852.1"/>
    <property type="molecule type" value="Transcribed_RNA"/>
</dbReference>
<dbReference type="AlphaFoldDB" id="A0A0V0HF28"/>
<name>A0A0V0HF28_SOLCH</name>
<accession>A0A0V0HF28</accession>
<reference evidence="2" key="1">
    <citation type="submission" date="2015-12" db="EMBL/GenBank/DDBJ databases">
        <title>Gene expression during late stages of embryo sac development: a critical building block for successful pollen-pistil interactions.</title>
        <authorList>
            <person name="Liu Y."/>
            <person name="Joly V."/>
            <person name="Sabar M."/>
            <person name="Matton D.P."/>
        </authorList>
    </citation>
    <scope>NUCLEOTIDE SEQUENCE</scope>
</reference>
<protein>
    <submittedName>
        <fullName evidence="2">Putative ovule protein</fullName>
    </submittedName>
</protein>
<feature type="region of interest" description="Disordered" evidence="1">
    <location>
        <begin position="1"/>
        <end position="24"/>
    </location>
</feature>